<protein>
    <submittedName>
        <fullName evidence="3">Sialic acid binding Ig like lectin 1</fullName>
    </submittedName>
</protein>
<organism evidence="3 4">
    <name type="scientific">Falco tinnunculus</name>
    <name type="common">Common kestrel</name>
    <dbReference type="NCBI Taxonomy" id="100819"/>
    <lineage>
        <taxon>Eukaryota</taxon>
        <taxon>Metazoa</taxon>
        <taxon>Chordata</taxon>
        <taxon>Craniata</taxon>
        <taxon>Vertebrata</taxon>
        <taxon>Euteleostomi</taxon>
        <taxon>Archelosauria</taxon>
        <taxon>Archosauria</taxon>
        <taxon>Dinosauria</taxon>
        <taxon>Saurischia</taxon>
        <taxon>Theropoda</taxon>
        <taxon>Coelurosauria</taxon>
        <taxon>Aves</taxon>
        <taxon>Neognathae</taxon>
        <taxon>Neoaves</taxon>
        <taxon>Telluraves</taxon>
        <taxon>Australaves</taxon>
        <taxon>Falconiformes</taxon>
        <taxon>Falconidae</taxon>
        <taxon>Falco</taxon>
    </lineage>
</organism>
<evidence type="ECO:0000313" key="3">
    <source>
        <dbReference type="Ensembl" id="ENSFTIP00000021693.1"/>
    </source>
</evidence>
<dbReference type="InterPro" id="IPR003599">
    <property type="entry name" value="Ig_sub"/>
</dbReference>
<dbReference type="GO" id="GO:0075512">
    <property type="term" value="P:clathrin-dependent endocytosis of virus by host cell"/>
    <property type="evidence" value="ECO:0007669"/>
    <property type="project" value="TreeGrafter"/>
</dbReference>
<dbReference type="InterPro" id="IPR007110">
    <property type="entry name" value="Ig-like_dom"/>
</dbReference>
<feature type="domain" description="Ig-like" evidence="2">
    <location>
        <begin position="372"/>
        <end position="456"/>
    </location>
</feature>
<feature type="domain" description="Ig-like" evidence="2">
    <location>
        <begin position="1543"/>
        <end position="1637"/>
    </location>
</feature>
<feature type="domain" description="Ig-like" evidence="2">
    <location>
        <begin position="834"/>
        <end position="924"/>
    </location>
</feature>
<dbReference type="SUPFAM" id="SSF48726">
    <property type="entry name" value="Immunoglobulin"/>
    <property type="match status" value="17"/>
</dbReference>
<feature type="domain" description="Ig-like" evidence="2">
    <location>
        <begin position="557"/>
        <end position="636"/>
    </location>
</feature>
<dbReference type="InterPro" id="IPR003598">
    <property type="entry name" value="Ig_sub2"/>
</dbReference>
<dbReference type="Pfam" id="PF07679">
    <property type="entry name" value="I-set"/>
    <property type="match status" value="2"/>
</dbReference>
<dbReference type="OrthoDB" id="10039395at2759"/>
<feature type="domain" description="Ig-like" evidence="2">
    <location>
        <begin position="1014"/>
        <end position="1110"/>
    </location>
</feature>
<proteinExistence type="predicted"/>
<dbReference type="Pfam" id="PF07686">
    <property type="entry name" value="V-set"/>
    <property type="match status" value="1"/>
</dbReference>
<dbReference type="PROSITE" id="PS50835">
    <property type="entry name" value="IG_LIKE"/>
    <property type="match status" value="15"/>
</dbReference>
<accession>A0A8C4V3N8</accession>
<dbReference type="InterPro" id="IPR013098">
    <property type="entry name" value="Ig_I-set"/>
</dbReference>
<dbReference type="Ensembl" id="ENSFTIT00000022603.1">
    <property type="protein sequence ID" value="ENSFTIP00000021693.1"/>
    <property type="gene ID" value="ENSFTIG00000014083.1"/>
</dbReference>
<dbReference type="InterPro" id="IPR036179">
    <property type="entry name" value="Ig-like_dom_sf"/>
</dbReference>
<reference evidence="3" key="1">
    <citation type="submission" date="2025-08" db="UniProtKB">
        <authorList>
            <consortium name="Ensembl"/>
        </authorList>
    </citation>
    <scope>IDENTIFICATION</scope>
</reference>
<dbReference type="FunFam" id="2.60.40.10:FF:000921">
    <property type="entry name" value="sialoadhesin isoform X1"/>
    <property type="match status" value="1"/>
</dbReference>
<dbReference type="SMART" id="SM00408">
    <property type="entry name" value="IGc2"/>
    <property type="match status" value="14"/>
</dbReference>
<dbReference type="PANTHER" id="PTHR47243">
    <property type="entry name" value="SIALOADHESIN"/>
    <property type="match status" value="1"/>
</dbReference>
<feature type="domain" description="Ig-like" evidence="2">
    <location>
        <begin position="290"/>
        <end position="367"/>
    </location>
</feature>
<feature type="domain" description="Ig-like" evidence="2">
    <location>
        <begin position="638"/>
        <end position="725"/>
    </location>
</feature>
<dbReference type="GO" id="GO:0005886">
    <property type="term" value="C:plasma membrane"/>
    <property type="evidence" value="ECO:0007669"/>
    <property type="project" value="TreeGrafter"/>
</dbReference>
<dbReference type="Proteomes" id="UP000694562">
    <property type="component" value="Unplaced"/>
</dbReference>
<feature type="region of interest" description="Disordered" evidence="1">
    <location>
        <begin position="1"/>
        <end position="31"/>
    </location>
</feature>
<dbReference type="GO" id="GO:0005770">
    <property type="term" value="C:late endosome"/>
    <property type="evidence" value="ECO:0007669"/>
    <property type="project" value="TreeGrafter"/>
</dbReference>
<dbReference type="Pfam" id="PF13895">
    <property type="entry name" value="Ig_2"/>
    <property type="match status" value="7"/>
</dbReference>
<dbReference type="InterPro" id="IPR013783">
    <property type="entry name" value="Ig-like_fold"/>
</dbReference>
<feature type="domain" description="Ig-like" evidence="2">
    <location>
        <begin position="1274"/>
        <end position="1341"/>
    </location>
</feature>
<feature type="domain" description="Ig-like" evidence="2">
    <location>
        <begin position="464"/>
        <end position="556"/>
    </location>
</feature>
<name>A0A8C4V3N8_FALTI</name>
<evidence type="ECO:0000256" key="1">
    <source>
        <dbReference type="SAM" id="MobiDB-lite"/>
    </source>
</evidence>
<dbReference type="PROSITE" id="PS00290">
    <property type="entry name" value="IG_MHC"/>
    <property type="match status" value="1"/>
</dbReference>
<dbReference type="GO" id="GO:0046790">
    <property type="term" value="F:virion binding"/>
    <property type="evidence" value="ECO:0007669"/>
    <property type="project" value="TreeGrafter"/>
</dbReference>
<dbReference type="Pfam" id="PF13927">
    <property type="entry name" value="Ig_3"/>
    <property type="match status" value="2"/>
</dbReference>
<dbReference type="InterPro" id="IPR013106">
    <property type="entry name" value="Ig_V-set"/>
</dbReference>
<dbReference type="InterPro" id="IPR003006">
    <property type="entry name" value="Ig/MHC_CS"/>
</dbReference>
<dbReference type="Gene3D" id="2.60.40.10">
    <property type="entry name" value="Immunoglobulins"/>
    <property type="match status" value="17"/>
</dbReference>
<feature type="domain" description="Ig-like" evidence="2">
    <location>
        <begin position="1364"/>
        <end position="1454"/>
    </location>
</feature>
<dbReference type="GO" id="GO:0005769">
    <property type="term" value="C:early endosome"/>
    <property type="evidence" value="ECO:0007669"/>
    <property type="project" value="TreeGrafter"/>
</dbReference>
<feature type="domain" description="Ig-like" evidence="2">
    <location>
        <begin position="1123"/>
        <end position="1194"/>
    </location>
</feature>
<keyword evidence="4" id="KW-1185">Reference proteome</keyword>
<reference evidence="3" key="2">
    <citation type="submission" date="2025-09" db="UniProtKB">
        <authorList>
            <consortium name="Ensembl"/>
        </authorList>
    </citation>
    <scope>IDENTIFICATION</scope>
</reference>
<feature type="compositionally biased region" description="Basic residues" evidence="1">
    <location>
        <begin position="1"/>
        <end position="14"/>
    </location>
</feature>
<feature type="compositionally biased region" description="Polar residues" evidence="1">
    <location>
        <begin position="15"/>
        <end position="27"/>
    </location>
</feature>
<dbReference type="SMART" id="SM00406">
    <property type="entry name" value="IGv"/>
    <property type="match status" value="5"/>
</dbReference>
<dbReference type="SMART" id="SM00409">
    <property type="entry name" value="IG"/>
    <property type="match status" value="16"/>
</dbReference>
<evidence type="ECO:0000313" key="4">
    <source>
        <dbReference type="Proteomes" id="UP000694562"/>
    </source>
</evidence>
<sequence>MPRLRTLHRQRHWHSQSPLCQTPTSETGHLPPSRCEPALPLFPRTPSSARGAAMCLPQWLILLASFIPPALGSWGVTYPTSLQGIRGSCVVIPCTLSYPDDMAADDGIVAIWYKDYDNQKTLVYHSAAQEVDAGFRDRAQLLGDPAARNCTLLLRRLTLEDHGPYRFRFEIINGDRWSAERDVMLSVLDDLDRPSIAASEEQTEGQTSTLQCSTPYFCPLSDTALRWEGYDPQVSVVSGWVQLDTNGVSHHLTLTTSFSWKDHSKKLLCEVSYGSKKATSEVVLRVRHAPKDTQVSVSPSTQNIRVGDTVSLTCEVSSSYPRVSAYHWYKDRVAVGSEQILTLRGVRREDYGQYHCETKNDVGTPLNALPSPSAAEISVSPAAEVQEGTPTTLSCNVPGREGQDLNYTWYKNSAWLKEGTAHTLLFHHVAASDAGYYSCKVTNDRGSDTSQAVSLSVTYPPRTPTITLFQETQGGRLAIVSCTVDSHPPATIALYRDGTLLAASGSQAAPRQRLGVTTSRNALRLEIRGTGPQDSGEYRCMASNAYGSTSATKFFVARVLIQPSSEVWEGAAVTLTCLGARDVAGETLYTWYRNSKWLRESSAPTLRFPSIRGEDAGAFQCSVHSSNGSDTSVAVPLPKQLLVPPRQPAMSSFLETQSGRLGVIQCTVESDPESNLTLWRGEEVVACTWGCPTAPNPRVHATFSYNSLKVEMREVVLEDEGTYVCWAGNPQGNASAAIDFRAETANIAVAPSPHVLEGQAANLTCQLSSGSLAQPNITWYRNEQWLAEGLAASLVFRQVASTDAGLYRCKATTDGGSRSSPTISLDVLYAPRDPHLSAFLETQRGHLAIFHCSVASNPPAWLALHRGEELVATSTAGSSPRVGILAAPNTLRVELREVTPADEGSYRCTATNAHGTVAQRLYFHVQTARVLISPSAEAQEGDDISLTCQVVGEPPDDTIYTWYRNSERLQETPDNFLALPHIASTAAGSYHCRARSPSGTSISPAVALRISYPPRVPVLTSFLETPEGQRAVLQCTVDSSPQAELALFKDQALVASTALPQRTALPRLSATLAFNKLRVSISPVLLEDEGEYVCSASNSYGNASTTVNFTATARLWISPSPDVQEGSAVNLTCAVASSGGEVLSYAWYKNQVYFSSGSAPVFTFPSVSASDAASYHCTVRTPARTRSSVPTTLNVLCESPWTGGFTQRGEVPRTHLGPPMGGDHPRQSSRISLAPNTLRLELREASAEDEGEYECQARSPLGSAYVSLSALLSPAIRVVVRPSAEVPEGTDVMLTCRDAGTRPGTIYSWYKNGRWLAEGLDASLALHAARRTDAGAYACQVGRGLRGRRAPPAALRVLYAPQEPSFISLVDPRGGRQAVLLCTVDSFPPSDIALYRGPGHAPLASTHSPADPRFTVQAAPNSLRMGMAGLELQDAGLYICSANNSYGTASSSLLLDVGVTVEPSPEVPEGTTATMTCSATPWVGEEANYTWYKNSRWLREGPDGSLVLTHVSSADTGTYHCRASGMRGSATSAPLSLRVLYPPRDVSISTFLENRSGRVGIVLCTADSHPASTIALYHHGHLLASSLAPATTPGVRSTPSHNSLRVELGAVGPQDSGEYTCMAGHPLGNATASAYFNVHSEWGWTVCGVCRERGIL</sequence>
<feature type="domain" description="Ig-like" evidence="2">
    <location>
        <begin position="730"/>
        <end position="824"/>
    </location>
</feature>
<feature type="domain" description="Ig-like" evidence="2">
    <location>
        <begin position="1455"/>
        <end position="1536"/>
    </location>
</feature>
<feature type="domain" description="Ig-like" evidence="2">
    <location>
        <begin position="194"/>
        <end position="285"/>
    </location>
</feature>
<evidence type="ECO:0000259" key="2">
    <source>
        <dbReference type="PROSITE" id="PS50835"/>
    </source>
</evidence>
<feature type="domain" description="Ig-like" evidence="2">
    <location>
        <begin position="928"/>
        <end position="1003"/>
    </location>
</feature>
<dbReference type="PANTHER" id="PTHR47243:SF1">
    <property type="entry name" value="SIALOADHESIN"/>
    <property type="match status" value="1"/>
</dbReference>